<dbReference type="SUPFAM" id="SSF55797">
    <property type="entry name" value="PR-1-like"/>
    <property type="match status" value="1"/>
</dbReference>
<evidence type="ECO:0000313" key="3">
    <source>
        <dbReference type="Proteomes" id="UP000887563"/>
    </source>
</evidence>
<feature type="signal peptide" evidence="1">
    <location>
        <begin position="1"/>
        <end position="22"/>
    </location>
</feature>
<organism evidence="3 4">
    <name type="scientific">Meloidogyne incognita</name>
    <name type="common">Southern root-knot nematode worm</name>
    <name type="synonym">Oxyuris incognita</name>
    <dbReference type="NCBI Taxonomy" id="6306"/>
    <lineage>
        <taxon>Eukaryota</taxon>
        <taxon>Metazoa</taxon>
        <taxon>Ecdysozoa</taxon>
        <taxon>Nematoda</taxon>
        <taxon>Chromadorea</taxon>
        <taxon>Rhabditida</taxon>
        <taxon>Tylenchina</taxon>
        <taxon>Tylenchomorpha</taxon>
        <taxon>Tylenchoidea</taxon>
        <taxon>Meloidogynidae</taxon>
        <taxon>Meloidogyninae</taxon>
        <taxon>Meloidogyne</taxon>
        <taxon>Meloidogyne incognita group</taxon>
    </lineage>
</organism>
<feature type="domain" description="SCP" evidence="2">
    <location>
        <begin position="79"/>
        <end position="161"/>
    </location>
</feature>
<dbReference type="WBParaSite" id="Minc3s03097g32765">
    <property type="protein sequence ID" value="Minc3s03097g32765"/>
    <property type="gene ID" value="Minc3s03097g32765"/>
</dbReference>
<protein>
    <submittedName>
        <fullName evidence="4">SCP domain-containing protein</fullName>
    </submittedName>
</protein>
<evidence type="ECO:0000313" key="4">
    <source>
        <dbReference type="WBParaSite" id="Minc3s03097g32765"/>
    </source>
</evidence>
<dbReference type="CDD" id="cd05380">
    <property type="entry name" value="CAP_euk"/>
    <property type="match status" value="1"/>
</dbReference>
<dbReference type="Proteomes" id="UP000887563">
    <property type="component" value="Unplaced"/>
</dbReference>
<feature type="chain" id="PRO_5037940429" evidence="1">
    <location>
        <begin position="23"/>
        <end position="161"/>
    </location>
</feature>
<evidence type="ECO:0000256" key="1">
    <source>
        <dbReference type="SAM" id="SignalP"/>
    </source>
</evidence>
<dbReference type="AlphaFoldDB" id="A0A914MY66"/>
<keyword evidence="1" id="KW-0732">Signal</keyword>
<dbReference type="SMART" id="SM00198">
    <property type="entry name" value="SCP"/>
    <property type="match status" value="1"/>
</dbReference>
<reference evidence="4" key="1">
    <citation type="submission" date="2022-11" db="UniProtKB">
        <authorList>
            <consortium name="WormBaseParasite"/>
        </authorList>
    </citation>
    <scope>IDENTIFICATION</scope>
</reference>
<dbReference type="Gene3D" id="3.40.33.10">
    <property type="entry name" value="CAP"/>
    <property type="match status" value="1"/>
</dbReference>
<dbReference type="Pfam" id="PF00188">
    <property type="entry name" value="CAP"/>
    <property type="match status" value="1"/>
</dbReference>
<proteinExistence type="predicted"/>
<accession>A0A914MY66</accession>
<dbReference type="InterPro" id="IPR035940">
    <property type="entry name" value="CAP_sf"/>
</dbReference>
<evidence type="ECO:0000259" key="2">
    <source>
        <dbReference type="SMART" id="SM00198"/>
    </source>
</evidence>
<dbReference type="InterPro" id="IPR014044">
    <property type="entry name" value="CAP_dom"/>
</dbReference>
<sequence>MNFYFVLILIFLLFEYIGRLSRKTVSRIFDFSVNQYTNLNRNLLFSSVHSETDNPNQEHRPTKSFSKKIILVISPLTQRNRKIILHCHNHYRSLLAKGKAKNKEGDYMPSAANMYLMKYSKTLESSAKEWARQCTISHSHGKFGENLFMSTNRRLSDCGFK</sequence>
<name>A0A914MY66_MELIC</name>
<keyword evidence="3" id="KW-1185">Reference proteome</keyword>